<dbReference type="Pfam" id="PF12261">
    <property type="entry name" value="T_hemolysin"/>
    <property type="match status" value="1"/>
</dbReference>
<dbReference type="Proteomes" id="UP000295433">
    <property type="component" value="Unassembled WGS sequence"/>
</dbReference>
<dbReference type="EMBL" id="SMBY01000006">
    <property type="protein sequence ID" value="TCV05444.1"/>
    <property type="molecule type" value="Genomic_DNA"/>
</dbReference>
<keyword evidence="2" id="KW-1185">Reference proteome</keyword>
<dbReference type="RefSeq" id="WP_132456150.1">
    <property type="nucleotide sequence ID" value="NZ_JAWIZJ010000006.1"/>
</dbReference>
<dbReference type="AlphaFoldDB" id="A0A4R3VIG1"/>
<dbReference type="InterPro" id="IPR022050">
    <property type="entry name" value="T_hemolysin"/>
</dbReference>
<evidence type="ECO:0000313" key="2">
    <source>
        <dbReference type="Proteomes" id="UP000295433"/>
    </source>
</evidence>
<evidence type="ECO:0000313" key="1">
    <source>
        <dbReference type="EMBL" id="TCV05444.1"/>
    </source>
</evidence>
<sequence length="214" mass="24159">MYIVRHYYRGMTEYHRLQMAVRIHYLKHYGATPDPNPDFFVCLTGSDGNVPGYACVGITFGDSGKLFSEYYLNDTLDHTYDVERVKIVELSSLASFCSGNGAGKYLLNTVIKTLTLHNYRIAVLTATEQVRMILHTLVDSFDDLGEAEPTRVKDPKINWGTYYSHSPRVIVFPLAPRAAWVPNSDCATRKHAPAQPLSYPLHHGRTTNTFGNVR</sequence>
<proteinExistence type="predicted"/>
<organism evidence="1 2">
    <name type="scientific">Samsonia erythrinae</name>
    <dbReference type="NCBI Taxonomy" id="160434"/>
    <lineage>
        <taxon>Bacteria</taxon>
        <taxon>Pseudomonadati</taxon>
        <taxon>Pseudomonadota</taxon>
        <taxon>Gammaproteobacteria</taxon>
        <taxon>Enterobacterales</taxon>
        <taxon>Pectobacteriaceae</taxon>
        <taxon>Samsonia</taxon>
    </lineage>
</organism>
<protein>
    <submittedName>
        <fullName evidence="1">Thermostable hemolysin</fullName>
    </submittedName>
</protein>
<reference evidence="1 2" key="1">
    <citation type="submission" date="2019-03" db="EMBL/GenBank/DDBJ databases">
        <title>Genomic Encyclopedia of Type Strains, Phase IV (KMG-IV): sequencing the most valuable type-strain genomes for metagenomic binning, comparative biology and taxonomic classification.</title>
        <authorList>
            <person name="Goeker M."/>
        </authorList>
    </citation>
    <scope>NUCLEOTIDE SEQUENCE [LARGE SCALE GENOMIC DNA]</scope>
    <source>
        <strain evidence="1 2">DSM 16730</strain>
    </source>
</reference>
<gene>
    <name evidence="1" type="ORF">EDC54_10677</name>
</gene>
<comment type="caution">
    <text evidence="1">The sequence shown here is derived from an EMBL/GenBank/DDBJ whole genome shotgun (WGS) entry which is preliminary data.</text>
</comment>
<dbReference type="OrthoDB" id="7432757at2"/>
<accession>A0A4R3VIG1</accession>
<name>A0A4R3VIG1_9GAMM</name>